<organism evidence="1 2">
    <name type="scientific">Vitreoscilla massiliensis</name>
    <dbReference type="NCBI Taxonomy" id="1689272"/>
    <lineage>
        <taxon>Bacteria</taxon>
        <taxon>Pseudomonadati</taxon>
        <taxon>Pseudomonadota</taxon>
        <taxon>Betaproteobacteria</taxon>
        <taxon>Neisseriales</taxon>
        <taxon>Neisseriaceae</taxon>
        <taxon>Vitreoscilla</taxon>
    </lineage>
</organism>
<dbReference type="InterPro" id="IPR009706">
    <property type="entry name" value="DUF1287"/>
</dbReference>
<keyword evidence="2" id="KW-1185">Reference proteome</keyword>
<sequence length="187" mass="20625">MHPAASDAQTQAARASPPLVAAARSQIGKTLHYDPAYTEIAYPNGDVPLIKGVCTDVVIRALRSLDIDLQQLIHEDMRTAFSAYPQLWGLSQADANIDHRRVPNIRRYFERQGYQVDNGVFQAGDIITWDLGQGLVHIGIASDRSNAKGEPLIIHNIGRGTQEEDILHRYAITGHYRLPATAAHLLA</sequence>
<dbReference type="Proteomes" id="UP000832011">
    <property type="component" value="Chromosome"/>
</dbReference>
<reference evidence="1 2" key="1">
    <citation type="journal article" date="2022" name="Res Sq">
        <title>Evolution of multicellular longitudinally dividing oral cavity symbionts (Neisseriaceae).</title>
        <authorList>
            <person name="Nyongesa S."/>
            <person name="Weber P."/>
            <person name="Bernet E."/>
            <person name="Pullido F."/>
            <person name="Nieckarz M."/>
            <person name="Delaby M."/>
            <person name="Nieves C."/>
            <person name="Viehboeck T."/>
            <person name="Krause N."/>
            <person name="Rivera-Millot A."/>
            <person name="Nakamura A."/>
            <person name="Vischer N."/>
            <person name="VanNieuwenhze M."/>
            <person name="Brun Y."/>
            <person name="Cava F."/>
            <person name="Bulgheresi S."/>
            <person name="Veyrier F."/>
        </authorList>
    </citation>
    <scope>NUCLEOTIDE SEQUENCE [LARGE SCALE GENOMIC DNA]</scope>
    <source>
        <strain evidence="1 2">SN4</strain>
    </source>
</reference>
<dbReference type="Pfam" id="PF06940">
    <property type="entry name" value="DUF1287"/>
    <property type="match status" value="1"/>
</dbReference>
<dbReference type="PIRSF" id="PIRSF011444">
    <property type="entry name" value="DUF1287"/>
    <property type="match status" value="1"/>
</dbReference>
<proteinExistence type="predicted"/>
<name>A0ABY4E678_9NEIS</name>
<dbReference type="EMBL" id="CP091511">
    <property type="protein sequence ID" value="UOO91267.1"/>
    <property type="molecule type" value="Genomic_DNA"/>
</dbReference>
<evidence type="ECO:0000313" key="1">
    <source>
        <dbReference type="EMBL" id="UOO91267.1"/>
    </source>
</evidence>
<protein>
    <submittedName>
        <fullName evidence="1">DUF1287 domain-containing protein</fullName>
    </submittedName>
</protein>
<accession>A0ABY4E678</accession>
<gene>
    <name evidence="1" type="ORF">LVJ82_13085</name>
</gene>
<evidence type="ECO:0000313" key="2">
    <source>
        <dbReference type="Proteomes" id="UP000832011"/>
    </source>
</evidence>